<dbReference type="Gene3D" id="1.10.8.960">
    <property type="match status" value="1"/>
</dbReference>
<dbReference type="EMBL" id="JAQQBR010000003">
    <property type="protein sequence ID" value="KAK0179981.1"/>
    <property type="molecule type" value="Genomic_DNA"/>
</dbReference>
<gene>
    <name evidence="11" type="ORF">PV327_005672</name>
</gene>
<evidence type="ECO:0000313" key="12">
    <source>
        <dbReference type="Proteomes" id="UP001168972"/>
    </source>
</evidence>
<evidence type="ECO:0000256" key="3">
    <source>
        <dbReference type="ARBA" id="ARBA00012220"/>
    </source>
</evidence>
<dbReference type="SUPFAM" id="SSF55931">
    <property type="entry name" value="Glutamine synthetase/guanido kinase"/>
    <property type="match status" value="1"/>
</dbReference>
<dbReference type="Proteomes" id="UP001168972">
    <property type="component" value="Unassembled WGS sequence"/>
</dbReference>
<organism evidence="11 12">
    <name type="scientific">Microctonus hyperodae</name>
    <name type="common">Parasitoid wasp</name>
    <dbReference type="NCBI Taxonomy" id="165561"/>
    <lineage>
        <taxon>Eukaryota</taxon>
        <taxon>Metazoa</taxon>
        <taxon>Ecdysozoa</taxon>
        <taxon>Arthropoda</taxon>
        <taxon>Hexapoda</taxon>
        <taxon>Insecta</taxon>
        <taxon>Pterygota</taxon>
        <taxon>Neoptera</taxon>
        <taxon>Endopterygota</taxon>
        <taxon>Hymenoptera</taxon>
        <taxon>Apocrita</taxon>
        <taxon>Ichneumonoidea</taxon>
        <taxon>Braconidae</taxon>
        <taxon>Euphorinae</taxon>
        <taxon>Microctonus</taxon>
    </lineage>
</organism>
<evidence type="ECO:0000256" key="9">
    <source>
        <dbReference type="ARBA" id="ARBA00032122"/>
    </source>
</evidence>
<evidence type="ECO:0000256" key="10">
    <source>
        <dbReference type="RuleBase" id="RU367135"/>
    </source>
</evidence>
<dbReference type="AlphaFoldDB" id="A0AA39L034"/>
<dbReference type="FunFam" id="3.30.590.50:FF:000002">
    <property type="entry name" value="Glutamate--cysteine ligase catalytic subunit"/>
    <property type="match status" value="1"/>
</dbReference>
<reference evidence="11" key="1">
    <citation type="journal article" date="2023" name="bioRxiv">
        <title>Scaffold-level genome assemblies of two parasitoid biocontrol wasps reveal the parthenogenesis mechanism and an associated novel virus.</title>
        <authorList>
            <person name="Inwood S."/>
            <person name="Skelly J."/>
            <person name="Guhlin J."/>
            <person name="Harrop T."/>
            <person name="Goldson S."/>
            <person name="Dearden P."/>
        </authorList>
    </citation>
    <scope>NUCLEOTIDE SEQUENCE</scope>
    <source>
        <strain evidence="11">Lincoln</strain>
        <tissue evidence="11">Whole body</tissue>
    </source>
</reference>
<evidence type="ECO:0000313" key="11">
    <source>
        <dbReference type="EMBL" id="KAK0179981.1"/>
    </source>
</evidence>
<comment type="similarity">
    <text evidence="2 10">Belongs to the glutamate--cysteine ligase type 3 family.</text>
</comment>
<evidence type="ECO:0000256" key="5">
    <source>
        <dbReference type="ARBA" id="ARBA00022684"/>
    </source>
</evidence>
<dbReference type="GO" id="GO:0005524">
    <property type="term" value="F:ATP binding"/>
    <property type="evidence" value="ECO:0007669"/>
    <property type="project" value="UniProtKB-UniRule"/>
</dbReference>
<keyword evidence="5 10" id="KW-0317">Glutathione biosynthesis</keyword>
<evidence type="ECO:0000256" key="8">
    <source>
        <dbReference type="ARBA" id="ARBA00030585"/>
    </source>
</evidence>
<proteinExistence type="inferred from homology"/>
<dbReference type="Gene3D" id="3.30.590.50">
    <property type="match status" value="2"/>
</dbReference>
<evidence type="ECO:0000256" key="4">
    <source>
        <dbReference type="ARBA" id="ARBA00022598"/>
    </source>
</evidence>
<dbReference type="GO" id="GO:0017109">
    <property type="term" value="C:glutamate-cysteine ligase complex"/>
    <property type="evidence" value="ECO:0007669"/>
    <property type="project" value="TreeGrafter"/>
</dbReference>
<comment type="pathway">
    <text evidence="1 10">Sulfur metabolism; glutathione biosynthesis; glutathione from L-cysteine and L-glutamate: step 1/2.</text>
</comment>
<name>A0AA39L034_MICHY</name>
<keyword evidence="12" id="KW-1185">Reference proteome</keyword>
<keyword evidence="7 10" id="KW-0067">ATP-binding</keyword>
<keyword evidence="4 10" id="KW-0436">Ligase</keyword>
<dbReference type="Pfam" id="PF03074">
    <property type="entry name" value="GCS"/>
    <property type="match status" value="1"/>
</dbReference>
<reference evidence="11" key="2">
    <citation type="submission" date="2023-03" db="EMBL/GenBank/DDBJ databases">
        <authorList>
            <person name="Inwood S.N."/>
            <person name="Skelly J.G."/>
            <person name="Guhlin J."/>
            <person name="Harrop T.W.R."/>
            <person name="Goldson S.G."/>
            <person name="Dearden P.K."/>
        </authorList>
    </citation>
    <scope>NUCLEOTIDE SEQUENCE</scope>
    <source>
        <strain evidence="11">Lincoln</strain>
        <tissue evidence="11">Whole body</tissue>
    </source>
</reference>
<evidence type="ECO:0000256" key="2">
    <source>
        <dbReference type="ARBA" id="ARBA00008100"/>
    </source>
</evidence>
<comment type="catalytic activity">
    <reaction evidence="10">
        <text>L-cysteine + L-glutamate + ATP = gamma-L-glutamyl-L-cysteine + ADP + phosphate + H(+)</text>
        <dbReference type="Rhea" id="RHEA:13285"/>
        <dbReference type="ChEBI" id="CHEBI:15378"/>
        <dbReference type="ChEBI" id="CHEBI:29985"/>
        <dbReference type="ChEBI" id="CHEBI:30616"/>
        <dbReference type="ChEBI" id="CHEBI:35235"/>
        <dbReference type="ChEBI" id="CHEBI:43474"/>
        <dbReference type="ChEBI" id="CHEBI:58173"/>
        <dbReference type="ChEBI" id="CHEBI:456216"/>
        <dbReference type="EC" id="6.3.2.2"/>
    </reaction>
</comment>
<dbReference type="GO" id="GO:0006750">
    <property type="term" value="P:glutathione biosynthetic process"/>
    <property type="evidence" value="ECO:0007669"/>
    <property type="project" value="UniProtKB-UniRule"/>
</dbReference>
<evidence type="ECO:0000256" key="6">
    <source>
        <dbReference type="ARBA" id="ARBA00022741"/>
    </source>
</evidence>
<accession>A0AA39L034</accession>
<evidence type="ECO:0000256" key="7">
    <source>
        <dbReference type="ARBA" id="ARBA00022840"/>
    </source>
</evidence>
<dbReference type="PANTHER" id="PTHR11164:SF0">
    <property type="entry name" value="GLUTAMATE--CYSTEINE LIGASE CATALYTIC SUBUNIT"/>
    <property type="match status" value="1"/>
</dbReference>
<dbReference type="InterPro" id="IPR004308">
    <property type="entry name" value="GCS"/>
</dbReference>
<dbReference type="GO" id="GO:0004357">
    <property type="term" value="F:glutamate-cysteine ligase activity"/>
    <property type="evidence" value="ECO:0007669"/>
    <property type="project" value="UniProtKB-UniRule"/>
</dbReference>
<evidence type="ECO:0000256" key="1">
    <source>
        <dbReference type="ARBA" id="ARBA00005006"/>
    </source>
</evidence>
<dbReference type="EC" id="6.3.2.2" evidence="3 10"/>
<comment type="caution">
    <text evidence="11">The sequence shown here is derived from an EMBL/GenBank/DDBJ whole genome shotgun (WGS) entry which is preliminary data.</text>
</comment>
<sequence>MGVVTTDEIFTWEESKKHRDYVRWHGVLQFINLWKKSKDRKNDEFKWGDELEFTLVKFDDEKKIAKLNLISHKLLPILNEKETANPNGVDCIWRPEFGSYQLEGIPGQPYGGLLSDFKIVEKNMRNRRLEVMEYLKSDEVIMMLTMLPRMGCPNSTDPLEQPSPNSNDYASLFVAGNTVNQQFLRWRRTSVNLRARRNEVLAINLPIFKDKNVPEPFREDLRAFNDDGKCEAHAKDDHVYMDATGFGMGCCCLQVTFQGRDMQEARVLYDQLTPFVPIMVALTAACPIFRGYLTDIDSRVLSCIDSVDDRTLGERGLEPLKDNEMLIRTSRNGSTEWYLTEEGNQYNDVNLEYDEKLYQLLRDHEVDRILAQHIAHLFVRDSLCLNSMALQSNDETDTDLFEIIQGTTWRTMRFKPPPANLSIGWRVEFRPCDIQITDFENAATACFIALLTRVILSFNLNLLIPLTKVEENLHRSYKRDAINKEKFWFQRDITRSETEKKLSIDEELSELTIDEIINGKTETFVGIIPLMNSYLDNMNVDSETRCTIQQYLDLFQKRASGKLMTDAAWIRKQVTSHPQYKKDSIVSDRISYDLVKKIYEIQMNTKQHPETFLSY</sequence>
<dbReference type="InterPro" id="IPR014746">
    <property type="entry name" value="Gln_synth/guanido_kin_cat_dom"/>
</dbReference>
<keyword evidence="6 10" id="KW-0547">Nucleotide-binding</keyword>
<dbReference type="PANTHER" id="PTHR11164">
    <property type="entry name" value="GLUTAMATE CYSTEINE LIGASE"/>
    <property type="match status" value="1"/>
</dbReference>
<protein>
    <recommendedName>
        <fullName evidence="3 10">Glutamate--cysteine ligase</fullName>
        <ecNumber evidence="3 10">6.3.2.2</ecNumber>
    </recommendedName>
    <alternativeName>
        <fullName evidence="9 10">Gamma-ECS</fullName>
    </alternativeName>
    <alternativeName>
        <fullName evidence="8 10">Gamma-glutamylcysteine synthetase</fullName>
    </alternativeName>
</protein>